<comment type="subcellular location">
    <subcellularLocation>
        <location evidence="1">Endoplasmic reticulum membrane</location>
        <topology evidence="1">Single-pass type II membrane protein</topology>
    </subcellularLocation>
</comment>
<accession>A0A1Q3A2L5</accession>
<dbReference type="EMBL" id="BDGX01000018">
    <property type="protein sequence ID" value="GAV49873.1"/>
    <property type="molecule type" value="Genomic_DNA"/>
</dbReference>
<dbReference type="InterPro" id="IPR007653">
    <property type="entry name" value="SPC3"/>
</dbReference>
<dbReference type="AlphaFoldDB" id="A0A1Q3A2L5"/>
<evidence type="ECO:0000256" key="1">
    <source>
        <dbReference type="ARBA" id="ARBA00004648"/>
    </source>
</evidence>
<comment type="function">
    <text evidence="8">Essential component of the signal peptidase complex (SPC) which catalyzes the cleavage of N-terminal signal sequences from nascent proteins as they are translocated into the lumen of the endoplasmic reticulum. Essential for the SPC catalytic activity, possibly by stabilizing and positioning the active center of the complex close to the lumenal surface. Essential for viability.</text>
</comment>
<evidence type="ECO:0000256" key="7">
    <source>
        <dbReference type="ARBA" id="ARBA00023136"/>
    </source>
</evidence>
<dbReference type="eggNOG" id="KOG3372">
    <property type="taxonomic scope" value="Eukaryota"/>
</dbReference>
<keyword evidence="4 9" id="KW-0256">Endoplasmic reticulum</keyword>
<dbReference type="GO" id="GO:0045047">
    <property type="term" value="P:protein targeting to ER"/>
    <property type="evidence" value="ECO:0007669"/>
    <property type="project" value="TreeGrafter"/>
</dbReference>
<dbReference type="Pfam" id="PF04573">
    <property type="entry name" value="SPC22"/>
    <property type="match status" value="1"/>
</dbReference>
<keyword evidence="5" id="KW-0735">Signal-anchor</keyword>
<protein>
    <recommendedName>
        <fullName evidence="9">Signal peptidase subunit 3</fullName>
    </recommendedName>
</protein>
<evidence type="ECO:0000313" key="12">
    <source>
        <dbReference type="Proteomes" id="UP000187013"/>
    </source>
</evidence>
<evidence type="ECO:0000256" key="6">
    <source>
        <dbReference type="ARBA" id="ARBA00022989"/>
    </source>
</evidence>
<dbReference type="PANTHER" id="PTHR12804:SF0">
    <property type="entry name" value="SIGNAL PEPTIDASE COMPLEX SUBUNIT 3"/>
    <property type="match status" value="1"/>
</dbReference>
<dbReference type="PANTHER" id="PTHR12804">
    <property type="entry name" value="MICROSOMAL SIGNAL PEPTIDASE 23 KD SUBUNIT SPC22/23"/>
    <property type="match status" value="1"/>
</dbReference>
<organism evidence="11 12">
    <name type="scientific">Zygosaccharomyces rouxii</name>
    <dbReference type="NCBI Taxonomy" id="4956"/>
    <lineage>
        <taxon>Eukaryota</taxon>
        <taxon>Fungi</taxon>
        <taxon>Dikarya</taxon>
        <taxon>Ascomycota</taxon>
        <taxon>Saccharomycotina</taxon>
        <taxon>Saccharomycetes</taxon>
        <taxon>Saccharomycetales</taxon>
        <taxon>Saccharomycetaceae</taxon>
        <taxon>Zygosaccharomyces</taxon>
    </lineage>
</organism>
<dbReference type="GO" id="GO:0006465">
    <property type="term" value="P:signal peptide processing"/>
    <property type="evidence" value="ECO:0007669"/>
    <property type="project" value="UniProtKB-UniRule"/>
</dbReference>
<evidence type="ECO:0000256" key="10">
    <source>
        <dbReference type="SAM" id="Phobius"/>
    </source>
</evidence>
<keyword evidence="3 10" id="KW-0812">Transmembrane</keyword>
<evidence type="ECO:0000256" key="3">
    <source>
        <dbReference type="ARBA" id="ARBA00022692"/>
    </source>
</evidence>
<evidence type="ECO:0000256" key="8">
    <source>
        <dbReference type="ARBA" id="ARBA00045670"/>
    </source>
</evidence>
<sequence length="186" mass="21123">MFSLSQRFQTLGNQAITYGLFISVFIAITSWFQLQSQDADLVPSTIESIKPSLSFRTSRYYGSVNGKPKENAKITFDLETDLTPLFTWNTKQVFAYLTAEYDGKNTHNEVVFWDRIITSKDEAHLKVNGAKSKYNIWDAQDKLSGKELEFKLKWNIQPYVGPLIYGETIGSKDVLVQSAAADDDNK</sequence>
<evidence type="ECO:0000256" key="5">
    <source>
        <dbReference type="ARBA" id="ARBA00022968"/>
    </source>
</evidence>
<dbReference type="GO" id="GO:0005787">
    <property type="term" value="C:signal peptidase complex"/>
    <property type="evidence" value="ECO:0007669"/>
    <property type="project" value="UniProtKB-UniRule"/>
</dbReference>
<keyword evidence="7 9" id="KW-0472">Membrane</keyword>
<comment type="similarity">
    <text evidence="2 9">Belongs to the SPCS3 family.</text>
</comment>
<evidence type="ECO:0000256" key="2">
    <source>
        <dbReference type="ARBA" id="ARBA00009289"/>
    </source>
</evidence>
<evidence type="ECO:0000313" key="11">
    <source>
        <dbReference type="EMBL" id="GAV49873.1"/>
    </source>
</evidence>
<comment type="caution">
    <text evidence="11">The sequence shown here is derived from an EMBL/GenBank/DDBJ whole genome shotgun (WGS) entry which is preliminary data.</text>
</comment>
<proteinExistence type="inferred from homology"/>
<evidence type="ECO:0000256" key="9">
    <source>
        <dbReference type="PIRNR" id="PIRNR016089"/>
    </source>
</evidence>
<feature type="transmembrane region" description="Helical" evidence="10">
    <location>
        <begin position="15"/>
        <end position="34"/>
    </location>
</feature>
<keyword evidence="6 10" id="KW-1133">Transmembrane helix</keyword>
<evidence type="ECO:0000256" key="4">
    <source>
        <dbReference type="ARBA" id="ARBA00022824"/>
    </source>
</evidence>
<dbReference type="OrthoDB" id="10261524at2759"/>
<dbReference type="Proteomes" id="UP000187013">
    <property type="component" value="Unassembled WGS sequence"/>
</dbReference>
<gene>
    <name evidence="11" type="ORF">ZYGR_0R01160</name>
</gene>
<name>A0A1Q3A2L5_ZYGRO</name>
<dbReference type="PIRSF" id="PIRSF016089">
    <property type="entry name" value="SPC22"/>
    <property type="match status" value="1"/>
</dbReference>
<reference evidence="11 12" key="1">
    <citation type="submission" date="2016-08" db="EMBL/GenBank/DDBJ databases">
        <title>Draft genome sequence of allopolyploid Zygosaccharomyces rouxii.</title>
        <authorList>
            <person name="Watanabe J."/>
            <person name="Uehara K."/>
            <person name="Mogi Y."/>
            <person name="Tsukioka Y."/>
        </authorList>
    </citation>
    <scope>NUCLEOTIDE SEQUENCE [LARGE SCALE GENOMIC DNA]</scope>
    <source>
        <strain evidence="11 12">NBRC 110957</strain>
    </source>
</reference>